<feature type="coiled-coil region" evidence="1">
    <location>
        <begin position="863"/>
        <end position="890"/>
    </location>
</feature>
<dbReference type="InterPro" id="IPR000477">
    <property type="entry name" value="RT_dom"/>
</dbReference>
<dbReference type="EMBL" id="CAJNYT010004265">
    <property type="protein sequence ID" value="CAF3649035.1"/>
    <property type="molecule type" value="Genomic_DNA"/>
</dbReference>
<sequence>ISIVIMSNGHHRVEHQQLFTDNDRQTTEKKSSLEVNTNKRKKKCRGDRKKQRFRRQLYQQGYDSEMVTTFEKEKFHTRLQEIREDDVQNSTGSMPLNQIKINIQIDNSMNDNNDSTELGIKRKRFLLTPTPTTETMSILDKPLNQLSISQANSKKTKITTTTVTTILDRPFSQLSMSQDNDSTNELSMNCFDAFKPHYLKVSDQIFKRMLSDATEHGYKLVQCLNTPEKIHFVRELMAITNDFYYEDYNEKLWQEYSNLSMKDQNWEMKITKTYATKHNAYRMYKPRKSVIVHYLSTIKKKKRKIASQLQEYLTKLSKFTQQWQPFVDGTLLSHVVNECVQHSQHRLKNVFEYKKQMLTLDWNDHQLLVKFYELKPDNKLIQLAQHIWQVTADEFKTKEQQEILRQRIYLKRLPAKTDLMVNQLLDDTQKTLSNPFLDQDQRSSFASRCSKTIIQCKFNLMVVELDELSIVMHRYDLTLANLNEKLSKLNEENSHIYTSDDGQQLIKPHHRRSNLFIYTKISSTLPFIEANIKLDVQPISILINGRKYVIPCQSYFSHKKRSEIAQKEYERISNIAKATIHNNQMSKTDERANKAFQELEQTMKDLYSKPLPSQLYRRARREHRRMKRLQTLLHSRPDIIVRRIDKGEGFYFGKTVTMDYKTEEYMNKTEAYQEMITDHSPLLDILRSTESVLDYLVKKKAITKGQRDKLIPNLNKLELAHLYSIPKVHKLCLIRNKESPVNSGHNKMLTLDWNDHQLLMKFYELKPDEELIQLAQHIWQVTADEFKTKEQQEILRQRIYLKRLPTKTDQMVNQLLDDTQKTLSNPFLDQDQRSSFASRCSKTIIQCKFNLMIVELDELSIVMHRYDLTLANLNEKLSKLNEENSHIYTTALVNIIEEHFFRPSSDDRQQLIKSHHRRSNLFIYTKISSTLPFIEANIKLDVQPISILINGRKYVIPCQSYFSHKKRSEIAQKEYERISNIAKATIHNNQMSKTDERANKAFQELEQTMKDLYSKPLPSQLYRRARREHRRMKRLQTLLHSRPDIIVRRIDKGEGFYFGKTVTMDYKTEEYMNKTEAYQEMITDHSPLLDILRSTESVLDYLVKKKAITKGQRDKLIPNLNKLELAHLYSIPKVHKPQIPIRPIVAGIHASVTFVSKLLNDLLAPVYLEVAQETTFINSIGFARILEKYAEAGFLKLATNFIIIDVENLYTVIPRGGGINALIRFLEKYAKNNKIGPFNIDMILKMARLILDTNYFAYKNKYYQQKRGGAMGSAFTQVYANIYMLEWEQDLIQHQAAKHEIYGRYIDDIFMTTNEPLEEITKELDNAARKDVNIKIKYKISQTTEFLDMSITNYNGILKTSVFHKPTAVPYYLPYTSDHPNHIHRNIPYNALQRAARLCSNLHAFHSERLRIEVSLLLNNYPPKFITNQFLRFFQVNRVDLLIKRSDERSYQKLHQKLLNQPTIRETQCKTITNNIPLFLSLLEIKPWDPKVMYIPYKYEAGTTSNFPQHFHQWWKKNYLYQGSPAKRIQIRLIPRTNKTLQHFLIHKKPSKTILTIQT</sequence>
<proteinExistence type="predicted"/>
<name>A0A818R4R0_9BILA</name>
<protein>
    <recommendedName>
        <fullName evidence="3">Reverse transcriptase domain-containing protein</fullName>
    </recommendedName>
</protein>
<dbReference type="InterPro" id="IPR058912">
    <property type="entry name" value="HTH_animal"/>
</dbReference>
<comment type="caution">
    <text evidence="4">The sequence shown here is derived from an EMBL/GenBank/DDBJ whole genome shotgun (WGS) entry which is preliminary data.</text>
</comment>
<organism evidence="4 5">
    <name type="scientific">Rotaria socialis</name>
    <dbReference type="NCBI Taxonomy" id="392032"/>
    <lineage>
        <taxon>Eukaryota</taxon>
        <taxon>Metazoa</taxon>
        <taxon>Spiralia</taxon>
        <taxon>Gnathifera</taxon>
        <taxon>Rotifera</taxon>
        <taxon>Eurotatoria</taxon>
        <taxon>Bdelloidea</taxon>
        <taxon>Philodinida</taxon>
        <taxon>Philodinidae</taxon>
        <taxon>Rotaria</taxon>
    </lineage>
</organism>
<feature type="compositionally biased region" description="Basic and acidic residues" evidence="2">
    <location>
        <begin position="21"/>
        <end position="32"/>
    </location>
</feature>
<evidence type="ECO:0000259" key="3">
    <source>
        <dbReference type="PROSITE" id="PS50878"/>
    </source>
</evidence>
<dbReference type="PANTHER" id="PTHR21301:SF10">
    <property type="entry name" value="REVERSE TRANSCRIPTASE DOMAIN-CONTAINING PROTEIN"/>
    <property type="match status" value="1"/>
</dbReference>
<dbReference type="Pfam" id="PF26215">
    <property type="entry name" value="HTH_animal"/>
    <property type="match status" value="1"/>
</dbReference>
<dbReference type="Proteomes" id="UP000663872">
    <property type="component" value="Unassembled WGS sequence"/>
</dbReference>
<feature type="domain" description="Reverse transcriptase" evidence="3">
    <location>
        <begin position="1112"/>
        <end position="1359"/>
    </location>
</feature>
<accession>A0A818R4R0</accession>
<keyword evidence="1" id="KW-0175">Coiled coil</keyword>
<reference evidence="4" key="1">
    <citation type="submission" date="2021-02" db="EMBL/GenBank/DDBJ databases">
        <authorList>
            <person name="Nowell W R."/>
        </authorList>
    </citation>
    <scope>NUCLEOTIDE SEQUENCE</scope>
</reference>
<evidence type="ECO:0000256" key="2">
    <source>
        <dbReference type="SAM" id="MobiDB-lite"/>
    </source>
</evidence>
<feature type="coiled-coil region" evidence="1">
    <location>
        <begin position="472"/>
        <end position="499"/>
    </location>
</feature>
<feature type="non-terminal residue" evidence="4">
    <location>
        <position position="1"/>
    </location>
</feature>
<dbReference type="PROSITE" id="PS50878">
    <property type="entry name" value="RT_POL"/>
    <property type="match status" value="1"/>
</dbReference>
<evidence type="ECO:0000313" key="5">
    <source>
        <dbReference type="Proteomes" id="UP000663872"/>
    </source>
</evidence>
<evidence type="ECO:0000313" key="4">
    <source>
        <dbReference type="EMBL" id="CAF3649035.1"/>
    </source>
</evidence>
<gene>
    <name evidence="4" type="ORF">GRG538_LOCUS25097</name>
</gene>
<feature type="region of interest" description="Disordered" evidence="2">
    <location>
        <begin position="20"/>
        <end position="51"/>
    </location>
</feature>
<feature type="compositionally biased region" description="Basic residues" evidence="2">
    <location>
        <begin position="38"/>
        <end position="51"/>
    </location>
</feature>
<evidence type="ECO:0000256" key="1">
    <source>
        <dbReference type="SAM" id="Coils"/>
    </source>
</evidence>
<dbReference type="PANTHER" id="PTHR21301">
    <property type="entry name" value="REVERSE TRANSCRIPTASE"/>
    <property type="match status" value="1"/>
</dbReference>